<feature type="domain" description="C2H2-type" evidence="8">
    <location>
        <begin position="289"/>
        <end position="316"/>
    </location>
</feature>
<feature type="region of interest" description="Disordered" evidence="7">
    <location>
        <begin position="657"/>
        <end position="748"/>
    </location>
</feature>
<evidence type="ECO:0000256" key="4">
    <source>
        <dbReference type="ARBA" id="ARBA00022833"/>
    </source>
</evidence>
<dbReference type="SUPFAM" id="SSF57667">
    <property type="entry name" value="beta-beta-alpha zinc fingers"/>
    <property type="match status" value="8"/>
</dbReference>
<feature type="compositionally biased region" description="Low complexity" evidence="7">
    <location>
        <begin position="694"/>
        <end position="708"/>
    </location>
</feature>
<dbReference type="PANTHER" id="PTHR24379">
    <property type="entry name" value="KRAB AND ZINC FINGER DOMAIN-CONTAINING"/>
    <property type="match status" value="1"/>
</dbReference>
<dbReference type="GeneID" id="109433141"/>
<dbReference type="SMART" id="SM00868">
    <property type="entry name" value="zf-AD"/>
    <property type="match status" value="1"/>
</dbReference>
<keyword evidence="4 6" id="KW-0862">Zinc</keyword>
<evidence type="ECO:0000256" key="2">
    <source>
        <dbReference type="ARBA" id="ARBA00022737"/>
    </source>
</evidence>
<dbReference type="EnsemblMetazoa" id="AALFPA23_014509.R21093">
    <property type="protein sequence ID" value="AALFPA23_014509.P21093"/>
    <property type="gene ID" value="AALFPA23_014509"/>
</dbReference>
<evidence type="ECO:0000256" key="7">
    <source>
        <dbReference type="SAM" id="MobiDB-lite"/>
    </source>
</evidence>
<feature type="domain" description="C2H2-type" evidence="8">
    <location>
        <begin position="402"/>
        <end position="424"/>
    </location>
</feature>
<feature type="binding site" evidence="6">
    <location>
        <position position="17"/>
    </location>
    <ligand>
        <name>Zn(2+)</name>
        <dbReference type="ChEBI" id="CHEBI:29105"/>
    </ligand>
</feature>
<dbReference type="PROSITE" id="PS51915">
    <property type="entry name" value="ZAD"/>
    <property type="match status" value="1"/>
</dbReference>
<feature type="domain" description="C2H2-type" evidence="8">
    <location>
        <begin position="457"/>
        <end position="484"/>
    </location>
</feature>
<dbReference type="RefSeq" id="XP_062707140.1">
    <property type="nucleotide sequence ID" value="XM_062851156.1"/>
</dbReference>
<evidence type="ECO:0000256" key="1">
    <source>
        <dbReference type="ARBA" id="ARBA00022723"/>
    </source>
</evidence>
<feature type="domain" description="C2H2-type" evidence="8">
    <location>
        <begin position="491"/>
        <end position="518"/>
    </location>
</feature>
<feature type="compositionally biased region" description="Pro residues" evidence="7">
    <location>
        <begin position="662"/>
        <end position="679"/>
    </location>
</feature>
<evidence type="ECO:0000256" key="6">
    <source>
        <dbReference type="PROSITE-ProRule" id="PRU01263"/>
    </source>
</evidence>
<dbReference type="Pfam" id="PF00096">
    <property type="entry name" value="zf-C2H2"/>
    <property type="match status" value="8"/>
</dbReference>
<dbReference type="SMART" id="SM00355">
    <property type="entry name" value="ZnF_C2H2"/>
    <property type="match status" value="12"/>
</dbReference>
<dbReference type="Gene3D" id="3.40.1800.20">
    <property type="match status" value="1"/>
</dbReference>
<dbReference type="PROSITE" id="PS50157">
    <property type="entry name" value="ZINC_FINGER_C2H2_2"/>
    <property type="match status" value="10"/>
</dbReference>
<accession>A0ABM1Z2W6</accession>
<reference evidence="10" key="2">
    <citation type="submission" date="2025-05" db="UniProtKB">
        <authorList>
            <consortium name="EnsemblMetazoa"/>
        </authorList>
    </citation>
    <scope>IDENTIFICATION</scope>
    <source>
        <strain evidence="10">Foshan</strain>
    </source>
</reference>
<feature type="compositionally biased region" description="Acidic residues" evidence="7">
    <location>
        <begin position="136"/>
        <end position="165"/>
    </location>
</feature>
<evidence type="ECO:0000313" key="11">
    <source>
        <dbReference type="Proteomes" id="UP000069940"/>
    </source>
</evidence>
<feature type="compositionally biased region" description="Acidic residues" evidence="7">
    <location>
        <begin position="326"/>
        <end position="348"/>
    </location>
</feature>
<evidence type="ECO:0000259" key="8">
    <source>
        <dbReference type="PROSITE" id="PS50157"/>
    </source>
</evidence>
<dbReference type="Pfam" id="PF07776">
    <property type="entry name" value="zf-AD"/>
    <property type="match status" value="1"/>
</dbReference>
<proteinExistence type="predicted"/>
<feature type="binding site" evidence="6">
    <location>
        <position position="57"/>
    </location>
    <ligand>
        <name>Zn(2+)</name>
        <dbReference type="ChEBI" id="CHEBI:29105"/>
    </ligand>
</feature>
<dbReference type="InterPro" id="IPR013087">
    <property type="entry name" value="Znf_C2H2_type"/>
</dbReference>
<sequence length="788" mass="91097">MEYQTNYISFDQVCRICMKTSSDLQSIFGHPQDIPDLIRLLSNVEVLEDDELPKLICDECLTFAGNAMEFKERCIQSDRTLREYISDKGEDQKLYLMKVEPGLPVVGENADGLPVGPEFIKCEIDESSSDEKPDDDRDDNDFEIADGVDSDEDEDEDDREEEEEVKMDRRIRRRRTRNTVVEDSDDEPLIVKRKKGEELNCTKCNERFRNKAHVKFHMQSDHADEKTSKEDRIRQCFYCPKAYSNYEYLKIHLNFHPRNEWTCPMCSKEMKNKGKFIDHLRMHANERHYRCDICEKDFTSHKYISNHMKMHKRKGERSSKYNYEESSSESDCELVDDDKEEDEEEEMNLSDKEEAIKNDYQLNPDAPKDCPVCNETFEKIIYVKYHLQSEHLPVDESAPRVHFCVTCKKSYMTFSHLMSHMKLHEEKVWSCPECKKQFRRLDKYKEHQKTHQSDRTFLCVYCGKDFPTTKYMNRHLQTHMKEKVQKPEEQFECEVCGKKMKYKSNYTNHMKTHGPEHAKPIKVDPDSPPKKIYLCSICGRNCGSSSNLTVHMRRHNGQAICACSVCGKGYPRKADLVMHMRRHTGEKPYECPTCGRGFARRDKLRIHIRTHTGEKPYACPCGRAYAQKNDLKTHQKRNTCGQNFDITKLMAPYQTSICVRGPPSPQPPPPPREPPPVPCAPMLNPSSIQSFNSTTTTTNATPVYPTVAQPLPSGTTVGTPGMPSIPPSPSHHDMSRLSDSVPNSPVDLMTNRHPFVPFPGGGGDVVNMMPNYANHYQQPKVDIDMCNQ</sequence>
<dbReference type="Gene3D" id="3.30.160.60">
    <property type="entry name" value="Classic Zinc Finger"/>
    <property type="match status" value="9"/>
</dbReference>
<feature type="domain" description="C2H2-type" evidence="8">
    <location>
        <begin position="429"/>
        <end position="456"/>
    </location>
</feature>
<feature type="region of interest" description="Disordered" evidence="7">
    <location>
        <begin position="309"/>
        <end position="350"/>
    </location>
</feature>
<name>A0ABM1Z2W6_AEDAL</name>
<keyword evidence="2" id="KW-0677">Repeat</keyword>
<feature type="domain" description="C2H2-type" evidence="8">
    <location>
        <begin position="261"/>
        <end position="288"/>
    </location>
</feature>
<evidence type="ECO:0000256" key="5">
    <source>
        <dbReference type="PROSITE-ProRule" id="PRU00042"/>
    </source>
</evidence>
<evidence type="ECO:0000256" key="3">
    <source>
        <dbReference type="ARBA" id="ARBA00022771"/>
    </source>
</evidence>
<dbReference type="SUPFAM" id="SSF57716">
    <property type="entry name" value="Glucocorticoid receptor-like (DNA-binding domain)"/>
    <property type="match status" value="1"/>
</dbReference>
<feature type="domain" description="C2H2-type" evidence="8">
    <location>
        <begin position="533"/>
        <end position="560"/>
    </location>
</feature>
<organism evidence="10 11">
    <name type="scientific">Aedes albopictus</name>
    <name type="common">Asian tiger mosquito</name>
    <name type="synonym">Stegomyia albopicta</name>
    <dbReference type="NCBI Taxonomy" id="7160"/>
    <lineage>
        <taxon>Eukaryota</taxon>
        <taxon>Metazoa</taxon>
        <taxon>Ecdysozoa</taxon>
        <taxon>Arthropoda</taxon>
        <taxon>Hexapoda</taxon>
        <taxon>Insecta</taxon>
        <taxon>Pterygota</taxon>
        <taxon>Neoptera</taxon>
        <taxon>Endopterygota</taxon>
        <taxon>Diptera</taxon>
        <taxon>Nematocera</taxon>
        <taxon>Culicoidea</taxon>
        <taxon>Culicidae</taxon>
        <taxon>Culicinae</taxon>
        <taxon>Aedini</taxon>
        <taxon>Aedes</taxon>
        <taxon>Stegomyia</taxon>
    </lineage>
</organism>
<evidence type="ECO:0008006" key="12">
    <source>
        <dbReference type="Google" id="ProtNLM"/>
    </source>
</evidence>
<feature type="binding site" evidence="6">
    <location>
        <position position="60"/>
    </location>
    <ligand>
        <name>Zn(2+)</name>
        <dbReference type="ChEBI" id="CHEBI:29105"/>
    </ligand>
</feature>
<feature type="domain" description="C2H2-type" evidence="8">
    <location>
        <begin position="199"/>
        <end position="227"/>
    </location>
</feature>
<feature type="region of interest" description="Disordered" evidence="7">
    <location>
        <begin position="125"/>
        <end position="167"/>
    </location>
</feature>
<feature type="binding site" evidence="6">
    <location>
        <position position="14"/>
    </location>
    <ligand>
        <name>Zn(2+)</name>
        <dbReference type="ChEBI" id="CHEBI:29105"/>
    </ligand>
</feature>
<feature type="domain" description="ZAD" evidence="9">
    <location>
        <begin position="12"/>
        <end position="84"/>
    </location>
</feature>
<feature type="domain" description="C2H2-type" evidence="8">
    <location>
        <begin position="589"/>
        <end position="616"/>
    </location>
</feature>
<keyword evidence="11" id="KW-1185">Reference proteome</keyword>
<dbReference type="InterPro" id="IPR012934">
    <property type="entry name" value="Znf_AD"/>
</dbReference>
<keyword evidence="1 6" id="KW-0479">Metal-binding</keyword>
<dbReference type="PROSITE" id="PS00028">
    <property type="entry name" value="ZINC_FINGER_C2H2_1"/>
    <property type="match status" value="11"/>
</dbReference>
<reference evidence="11" key="1">
    <citation type="journal article" date="2015" name="Proc. Natl. Acad. Sci. U.S.A.">
        <title>Genome sequence of the Asian Tiger mosquito, Aedes albopictus, reveals insights into its biology, genetics, and evolution.</title>
        <authorList>
            <person name="Chen X.G."/>
            <person name="Jiang X."/>
            <person name="Gu J."/>
            <person name="Xu M."/>
            <person name="Wu Y."/>
            <person name="Deng Y."/>
            <person name="Zhang C."/>
            <person name="Bonizzoni M."/>
            <person name="Dermauw W."/>
            <person name="Vontas J."/>
            <person name="Armbruster P."/>
            <person name="Huang X."/>
            <person name="Yang Y."/>
            <person name="Zhang H."/>
            <person name="He W."/>
            <person name="Peng H."/>
            <person name="Liu Y."/>
            <person name="Wu K."/>
            <person name="Chen J."/>
            <person name="Lirakis M."/>
            <person name="Topalis P."/>
            <person name="Van Leeuwen T."/>
            <person name="Hall A.B."/>
            <person name="Jiang X."/>
            <person name="Thorpe C."/>
            <person name="Mueller R.L."/>
            <person name="Sun C."/>
            <person name="Waterhouse R.M."/>
            <person name="Yan G."/>
            <person name="Tu Z.J."/>
            <person name="Fang X."/>
            <person name="James A.A."/>
        </authorList>
    </citation>
    <scope>NUCLEOTIDE SEQUENCE [LARGE SCALE GENOMIC DNA]</scope>
    <source>
        <strain evidence="11">Foshan</strain>
    </source>
</reference>
<feature type="compositionally biased region" description="Basic and acidic residues" evidence="7">
    <location>
        <begin position="125"/>
        <end position="135"/>
    </location>
</feature>
<protein>
    <recommendedName>
        <fullName evidence="12">C2h2-type zn-finger protein</fullName>
    </recommendedName>
</protein>
<evidence type="ECO:0000313" key="10">
    <source>
        <dbReference type="EnsemblMetazoa" id="AALFPA23_014509.P21093"/>
    </source>
</evidence>
<evidence type="ECO:0000259" key="9">
    <source>
        <dbReference type="PROSITE" id="PS51915"/>
    </source>
</evidence>
<feature type="domain" description="C2H2-type" evidence="8">
    <location>
        <begin position="561"/>
        <end position="588"/>
    </location>
</feature>
<keyword evidence="3 5" id="KW-0863">Zinc-finger</keyword>
<feature type="compositionally biased region" description="Polar residues" evidence="7">
    <location>
        <begin position="684"/>
        <end position="693"/>
    </location>
</feature>
<dbReference type="PANTHER" id="PTHR24379:SF121">
    <property type="entry name" value="C2H2-TYPE DOMAIN-CONTAINING PROTEIN"/>
    <property type="match status" value="1"/>
</dbReference>
<dbReference type="Proteomes" id="UP000069940">
    <property type="component" value="Unassembled WGS sequence"/>
</dbReference>
<dbReference type="InterPro" id="IPR036236">
    <property type="entry name" value="Znf_C2H2_sf"/>
</dbReference>